<dbReference type="AlphaFoldDB" id="A0A4C1TBI2"/>
<feature type="region of interest" description="Disordered" evidence="1">
    <location>
        <begin position="71"/>
        <end position="95"/>
    </location>
</feature>
<name>A0A4C1TBI2_EUMVA</name>
<proteinExistence type="predicted"/>
<feature type="compositionally biased region" description="Basic and acidic residues" evidence="1">
    <location>
        <begin position="71"/>
        <end position="87"/>
    </location>
</feature>
<evidence type="ECO:0000313" key="3">
    <source>
        <dbReference type="Proteomes" id="UP000299102"/>
    </source>
</evidence>
<evidence type="ECO:0000313" key="2">
    <source>
        <dbReference type="EMBL" id="GBP11494.1"/>
    </source>
</evidence>
<keyword evidence="3" id="KW-1185">Reference proteome</keyword>
<organism evidence="2 3">
    <name type="scientific">Eumeta variegata</name>
    <name type="common">Bagworm moth</name>
    <name type="synonym">Eumeta japonica</name>
    <dbReference type="NCBI Taxonomy" id="151549"/>
    <lineage>
        <taxon>Eukaryota</taxon>
        <taxon>Metazoa</taxon>
        <taxon>Ecdysozoa</taxon>
        <taxon>Arthropoda</taxon>
        <taxon>Hexapoda</taxon>
        <taxon>Insecta</taxon>
        <taxon>Pterygota</taxon>
        <taxon>Neoptera</taxon>
        <taxon>Endopterygota</taxon>
        <taxon>Lepidoptera</taxon>
        <taxon>Glossata</taxon>
        <taxon>Ditrysia</taxon>
        <taxon>Tineoidea</taxon>
        <taxon>Psychidae</taxon>
        <taxon>Oiketicinae</taxon>
        <taxon>Eumeta</taxon>
    </lineage>
</organism>
<evidence type="ECO:0000256" key="1">
    <source>
        <dbReference type="SAM" id="MobiDB-lite"/>
    </source>
</evidence>
<feature type="region of interest" description="Disordered" evidence="1">
    <location>
        <begin position="123"/>
        <end position="174"/>
    </location>
</feature>
<protein>
    <submittedName>
        <fullName evidence="2">Uncharacterized protein</fullName>
    </submittedName>
</protein>
<accession>A0A4C1TBI2</accession>
<gene>
    <name evidence="2" type="ORF">EVAR_92981_1</name>
</gene>
<feature type="compositionally biased region" description="Basic residues" evidence="1">
    <location>
        <begin position="163"/>
        <end position="174"/>
    </location>
</feature>
<dbReference type="EMBL" id="BGZK01000046">
    <property type="protein sequence ID" value="GBP11494.1"/>
    <property type="molecule type" value="Genomic_DNA"/>
</dbReference>
<reference evidence="2 3" key="1">
    <citation type="journal article" date="2019" name="Commun. Biol.">
        <title>The bagworm genome reveals a unique fibroin gene that provides high tensile strength.</title>
        <authorList>
            <person name="Kono N."/>
            <person name="Nakamura H."/>
            <person name="Ohtoshi R."/>
            <person name="Tomita M."/>
            <person name="Numata K."/>
            <person name="Arakawa K."/>
        </authorList>
    </citation>
    <scope>NUCLEOTIDE SEQUENCE [LARGE SCALE GENOMIC DNA]</scope>
</reference>
<comment type="caution">
    <text evidence="2">The sequence shown here is derived from an EMBL/GenBank/DDBJ whole genome shotgun (WGS) entry which is preliminary data.</text>
</comment>
<dbReference type="Proteomes" id="UP000299102">
    <property type="component" value="Unassembled WGS sequence"/>
</dbReference>
<feature type="region of interest" description="Disordered" evidence="1">
    <location>
        <begin position="29"/>
        <end position="48"/>
    </location>
</feature>
<sequence length="174" mass="19653">MEVNSRTWLEKRCPRRATAELGGGGLCQEARRAKRKRPGRVGIEPETDSETVCETEIECRRVTRIGIRGSTEARVKSAAEIESEKGSSSEANIQNAKPKNCFDSLFYQNNELERWIIHQNKTVDERHAHSPTRSPELPRRGRGRRVAVSRQSALSTSRVTKPLSRRRISGGRDS</sequence>